<dbReference type="Gene3D" id="3.90.550.10">
    <property type="entry name" value="Spore Coat Polysaccharide Biosynthesis Protein SpsA, Chain A"/>
    <property type="match status" value="1"/>
</dbReference>
<name>A0A832MIT2_UNCEI</name>
<dbReference type="CDD" id="cd06442">
    <property type="entry name" value="DPM1_like"/>
    <property type="match status" value="1"/>
</dbReference>
<feature type="domain" description="Glycosyltransferase 2-like" evidence="4">
    <location>
        <begin position="9"/>
        <end position="173"/>
    </location>
</feature>
<reference evidence="5" key="1">
    <citation type="journal article" date="2020" name="mSystems">
        <title>Genome- and Community-Level Interaction Insights into Carbon Utilization and Element Cycling Functions of Hydrothermarchaeota in Hydrothermal Sediment.</title>
        <authorList>
            <person name="Zhou Z."/>
            <person name="Liu Y."/>
            <person name="Xu W."/>
            <person name="Pan J."/>
            <person name="Luo Z.H."/>
            <person name="Li M."/>
        </authorList>
    </citation>
    <scope>NUCLEOTIDE SEQUENCE [LARGE SCALE GENOMIC DNA]</scope>
    <source>
        <strain evidence="5">SpSt-381</strain>
    </source>
</reference>
<evidence type="ECO:0000259" key="4">
    <source>
        <dbReference type="Pfam" id="PF00535"/>
    </source>
</evidence>
<keyword evidence="2" id="KW-0328">Glycosyltransferase</keyword>
<dbReference type="Pfam" id="PF00535">
    <property type="entry name" value="Glycos_transf_2"/>
    <property type="match status" value="1"/>
</dbReference>
<dbReference type="GO" id="GO:0009247">
    <property type="term" value="P:glycolipid biosynthetic process"/>
    <property type="evidence" value="ECO:0007669"/>
    <property type="project" value="TreeGrafter"/>
</dbReference>
<accession>A0A832MIT2</accession>
<dbReference type="InterPro" id="IPR029044">
    <property type="entry name" value="Nucleotide-diphossugar_trans"/>
</dbReference>
<gene>
    <name evidence="5" type="ORF">ENR23_02105</name>
</gene>
<evidence type="ECO:0000256" key="2">
    <source>
        <dbReference type="ARBA" id="ARBA00022676"/>
    </source>
</evidence>
<dbReference type="FunFam" id="3.90.550.10:FF:000122">
    <property type="entry name" value="Dolichol-phosphate mannosyltransferase subunit 1"/>
    <property type="match status" value="1"/>
</dbReference>
<sequence>MSARWEKVVVLPTYNERDNVGPMLDQLMALPYGLHVLVVDDRSPDGTAAVVRERMAAEPRIHLHERAGKLGLGSAYREGFRIALDHGAEYVFEMDCDFSHDPAAIADFLREAEHADLVLGSRYLHGVTVVNWPLQRLILSYSANVYSRLVTGLPVRDATGGFKCFRRRALEAVRLDRVKSDGYAFQIEMSFKVWKRGFRIKEIPIVFVDRRAGVSKMNRRIIWEAAWMVWRLRLLDLLGRVE</sequence>
<dbReference type="GO" id="GO:0016020">
    <property type="term" value="C:membrane"/>
    <property type="evidence" value="ECO:0007669"/>
    <property type="project" value="GOC"/>
</dbReference>
<keyword evidence="3" id="KW-0808">Transferase</keyword>
<dbReference type="PANTHER" id="PTHR43398:SF1">
    <property type="entry name" value="DOLICHOL-PHOSPHATE MANNOSYLTRANSFERASE SUBUNIT 1"/>
    <property type="match status" value="1"/>
</dbReference>
<dbReference type="EMBL" id="DSQF01000003">
    <property type="protein sequence ID" value="HGZ42215.1"/>
    <property type="molecule type" value="Genomic_DNA"/>
</dbReference>
<evidence type="ECO:0000256" key="3">
    <source>
        <dbReference type="ARBA" id="ARBA00022679"/>
    </source>
</evidence>
<evidence type="ECO:0000256" key="1">
    <source>
        <dbReference type="ARBA" id="ARBA00006739"/>
    </source>
</evidence>
<organism evidence="5">
    <name type="scientific">Eiseniibacteriota bacterium</name>
    <dbReference type="NCBI Taxonomy" id="2212470"/>
    <lineage>
        <taxon>Bacteria</taxon>
        <taxon>Candidatus Eiseniibacteriota</taxon>
    </lineage>
</organism>
<dbReference type="PANTHER" id="PTHR43398">
    <property type="entry name" value="DOLICHOL-PHOSPHATE MANNOSYLTRANSFERASE SUBUNIT 1"/>
    <property type="match status" value="1"/>
</dbReference>
<dbReference type="SUPFAM" id="SSF53448">
    <property type="entry name" value="Nucleotide-diphospho-sugar transferases"/>
    <property type="match status" value="1"/>
</dbReference>
<proteinExistence type="inferred from homology"/>
<evidence type="ECO:0000313" key="5">
    <source>
        <dbReference type="EMBL" id="HGZ42215.1"/>
    </source>
</evidence>
<dbReference type="InterPro" id="IPR039528">
    <property type="entry name" value="DPM1-like"/>
</dbReference>
<dbReference type="InterPro" id="IPR001173">
    <property type="entry name" value="Glyco_trans_2-like"/>
</dbReference>
<dbReference type="AlphaFoldDB" id="A0A832MIT2"/>
<comment type="caution">
    <text evidence="5">The sequence shown here is derived from an EMBL/GenBank/DDBJ whole genome shotgun (WGS) entry which is preliminary data.</text>
</comment>
<protein>
    <submittedName>
        <fullName evidence="5">Polyprenol monophosphomannose synthase</fullName>
    </submittedName>
</protein>
<comment type="similarity">
    <text evidence="1">Belongs to the glycosyltransferase 2 family.</text>
</comment>
<dbReference type="GO" id="GO:0004582">
    <property type="term" value="F:dolichyl-phosphate beta-D-mannosyltransferase activity"/>
    <property type="evidence" value="ECO:0007669"/>
    <property type="project" value="InterPro"/>
</dbReference>